<comment type="caution">
    <text evidence="1">The sequence shown here is derived from an EMBL/GenBank/DDBJ whole genome shotgun (WGS) entry which is preliminary data.</text>
</comment>
<proteinExistence type="predicted"/>
<organism evidence="1 2">
    <name type="scientific">Sphaerisporangium flaviroseum</name>
    <dbReference type="NCBI Taxonomy" id="509199"/>
    <lineage>
        <taxon>Bacteria</taxon>
        <taxon>Bacillati</taxon>
        <taxon>Actinomycetota</taxon>
        <taxon>Actinomycetes</taxon>
        <taxon>Streptosporangiales</taxon>
        <taxon>Streptosporangiaceae</taxon>
        <taxon>Sphaerisporangium</taxon>
    </lineage>
</organism>
<sequence length="124" mass="13337">MGYELRVQRESPLAYAELTQVTGPADAGLELRGSPETGEVFARHGDAEFAVATWQGRLYGKPASDWEVAHLARLADMVGGRLVGEDGEAYGIRDGIVEQVNGDATYEFGKLEEILSLGPAPWSA</sequence>
<gene>
    <name evidence="1" type="ORF">GCM10022226_49040</name>
</gene>
<evidence type="ECO:0000313" key="1">
    <source>
        <dbReference type="EMBL" id="GAA3822758.1"/>
    </source>
</evidence>
<name>A0ABP7INI7_9ACTN</name>
<accession>A0ABP7INI7</accession>
<reference evidence="2" key="1">
    <citation type="journal article" date="2019" name="Int. J. Syst. Evol. Microbiol.">
        <title>The Global Catalogue of Microorganisms (GCM) 10K type strain sequencing project: providing services to taxonomists for standard genome sequencing and annotation.</title>
        <authorList>
            <consortium name="The Broad Institute Genomics Platform"/>
            <consortium name="The Broad Institute Genome Sequencing Center for Infectious Disease"/>
            <person name="Wu L."/>
            <person name="Ma J."/>
        </authorList>
    </citation>
    <scope>NUCLEOTIDE SEQUENCE [LARGE SCALE GENOMIC DNA]</scope>
    <source>
        <strain evidence="2">JCM 16908</strain>
    </source>
</reference>
<dbReference type="Proteomes" id="UP001500888">
    <property type="component" value="Unassembled WGS sequence"/>
</dbReference>
<protein>
    <submittedName>
        <fullName evidence="1">Uncharacterized protein</fullName>
    </submittedName>
</protein>
<dbReference type="EMBL" id="BAAAZR010000018">
    <property type="protein sequence ID" value="GAA3822758.1"/>
    <property type="molecule type" value="Genomic_DNA"/>
</dbReference>
<evidence type="ECO:0000313" key="2">
    <source>
        <dbReference type="Proteomes" id="UP001500888"/>
    </source>
</evidence>
<keyword evidence="2" id="KW-1185">Reference proteome</keyword>
<dbReference type="RefSeq" id="WP_344944564.1">
    <property type="nucleotide sequence ID" value="NZ_BAAAZR010000018.1"/>
</dbReference>